<organism evidence="2">
    <name type="scientific">Arthrobacter sp. K5</name>
    <dbReference type="NCBI Taxonomy" id="2839623"/>
    <lineage>
        <taxon>Bacteria</taxon>
        <taxon>Bacillati</taxon>
        <taxon>Actinomycetota</taxon>
        <taxon>Actinomycetes</taxon>
        <taxon>Micrococcales</taxon>
        <taxon>Micrococcaceae</taxon>
        <taxon>Arthrobacter</taxon>
    </lineage>
</organism>
<name>A0AAU8EVP4_9MICC</name>
<feature type="transmembrane region" description="Helical" evidence="1">
    <location>
        <begin position="87"/>
        <end position="105"/>
    </location>
</feature>
<keyword evidence="1" id="KW-0812">Transmembrane</keyword>
<reference evidence="2" key="1">
    <citation type="submission" date="2024-06" db="EMBL/GenBank/DDBJ databases">
        <title>Biodegradation of dimethachlon by Arthrobacter sp. K5: mechanistic insights and ecological implications.</title>
        <authorList>
            <person name="Hu S."/>
            <person name="Lu P."/>
        </authorList>
    </citation>
    <scope>NUCLEOTIDE SEQUENCE</scope>
    <source>
        <strain evidence="2">K5</strain>
    </source>
</reference>
<dbReference type="EMBL" id="CP159279">
    <property type="protein sequence ID" value="XCH13574.1"/>
    <property type="molecule type" value="Genomic_DNA"/>
</dbReference>
<evidence type="ECO:0000313" key="2">
    <source>
        <dbReference type="EMBL" id="XCH13574.1"/>
    </source>
</evidence>
<feature type="transmembrane region" description="Helical" evidence="1">
    <location>
        <begin position="111"/>
        <end position="128"/>
    </location>
</feature>
<evidence type="ECO:0000256" key="1">
    <source>
        <dbReference type="SAM" id="Phobius"/>
    </source>
</evidence>
<dbReference type="AlphaFoldDB" id="A0AAU8EVP4"/>
<evidence type="ECO:0008006" key="3">
    <source>
        <dbReference type="Google" id="ProtNLM"/>
    </source>
</evidence>
<feature type="transmembrane region" description="Helical" evidence="1">
    <location>
        <begin position="55"/>
        <end position="80"/>
    </location>
</feature>
<gene>
    <name evidence="2" type="ORF">ABRP34_06135</name>
</gene>
<feature type="transmembrane region" description="Helical" evidence="1">
    <location>
        <begin position="20"/>
        <end position="43"/>
    </location>
</feature>
<keyword evidence="1" id="KW-1133">Transmembrane helix</keyword>
<sequence length="146" mass="15030">MPEGRGPAGTTPSSAVRPRAVAVISGIVAAEATALLAAAAWYGFQLASGAPVMSFWGAVFTLGLLLAFASWLFAVAVFLFRGFRWPRAGALVAQLFVLTIGFPTLTGGLPVAGAAMLIPAATAIVLLFDKRVIRFASRAASEPPAL</sequence>
<accession>A0AAU8EVP4</accession>
<keyword evidence="1" id="KW-0472">Membrane</keyword>
<proteinExistence type="predicted"/>
<dbReference type="RefSeq" id="WP_353713314.1">
    <property type="nucleotide sequence ID" value="NZ_CP159279.1"/>
</dbReference>
<protein>
    <recommendedName>
        <fullName evidence="3">Integral membrane protein</fullName>
    </recommendedName>
</protein>